<keyword evidence="3 4" id="KW-0949">S-adenosyl-L-methionine</keyword>
<keyword evidence="8" id="KW-1185">Reference proteome</keyword>
<dbReference type="AlphaFoldDB" id="A0A7W6RBY6"/>
<feature type="domain" description="Methyltransferase" evidence="5">
    <location>
        <begin position="124"/>
        <end position="208"/>
    </location>
</feature>
<dbReference type="RefSeq" id="WP_184043249.1">
    <property type="nucleotide sequence ID" value="NZ_JACIGK010000007.1"/>
</dbReference>
<evidence type="ECO:0000259" key="6">
    <source>
        <dbReference type="Pfam" id="PF17827"/>
    </source>
</evidence>
<dbReference type="InterPro" id="IPR040758">
    <property type="entry name" value="PrmC_N"/>
</dbReference>
<feature type="binding site" evidence="4">
    <location>
        <position position="152"/>
    </location>
    <ligand>
        <name>S-adenosyl-L-methionine</name>
        <dbReference type="ChEBI" id="CHEBI:59789"/>
    </ligand>
</feature>
<dbReference type="GO" id="GO:0003676">
    <property type="term" value="F:nucleic acid binding"/>
    <property type="evidence" value="ECO:0007669"/>
    <property type="project" value="InterPro"/>
</dbReference>
<dbReference type="InterPro" id="IPR002052">
    <property type="entry name" value="DNA_methylase_N6_adenine_CS"/>
</dbReference>
<evidence type="ECO:0000256" key="3">
    <source>
        <dbReference type="ARBA" id="ARBA00022691"/>
    </source>
</evidence>
<dbReference type="Proteomes" id="UP000554286">
    <property type="component" value="Unassembled WGS sequence"/>
</dbReference>
<name>A0A7W6RBY6_9PROT</name>
<evidence type="ECO:0000313" key="7">
    <source>
        <dbReference type="EMBL" id="MBB4265627.1"/>
    </source>
</evidence>
<dbReference type="GO" id="GO:0102559">
    <property type="term" value="F:peptide chain release factor N(5)-glutamine methyltransferase activity"/>
    <property type="evidence" value="ECO:0007669"/>
    <property type="project" value="UniProtKB-EC"/>
</dbReference>
<dbReference type="PANTHER" id="PTHR18895">
    <property type="entry name" value="HEMK METHYLTRANSFERASE"/>
    <property type="match status" value="1"/>
</dbReference>
<comment type="catalytic activity">
    <reaction evidence="4">
        <text>L-glutaminyl-[peptide chain release factor] + S-adenosyl-L-methionine = N(5)-methyl-L-glutaminyl-[peptide chain release factor] + S-adenosyl-L-homocysteine + H(+)</text>
        <dbReference type="Rhea" id="RHEA:42896"/>
        <dbReference type="Rhea" id="RHEA-COMP:10271"/>
        <dbReference type="Rhea" id="RHEA-COMP:10272"/>
        <dbReference type="ChEBI" id="CHEBI:15378"/>
        <dbReference type="ChEBI" id="CHEBI:30011"/>
        <dbReference type="ChEBI" id="CHEBI:57856"/>
        <dbReference type="ChEBI" id="CHEBI:59789"/>
        <dbReference type="ChEBI" id="CHEBI:61891"/>
        <dbReference type="EC" id="2.1.1.297"/>
    </reaction>
</comment>
<comment type="similarity">
    <text evidence="4">Belongs to the protein N5-glutamine methyltransferase family. PrmC subfamily.</text>
</comment>
<keyword evidence="1 4" id="KW-0489">Methyltransferase</keyword>
<dbReference type="Pfam" id="PF13847">
    <property type="entry name" value="Methyltransf_31"/>
    <property type="match status" value="1"/>
</dbReference>
<keyword evidence="2 4" id="KW-0808">Transferase</keyword>
<feature type="domain" description="Release factor glutamine methyltransferase N-terminal" evidence="6">
    <location>
        <begin position="11"/>
        <end position="83"/>
    </location>
</feature>
<organism evidence="7 8">
    <name type="scientific">Roseospira visakhapatnamensis</name>
    <dbReference type="NCBI Taxonomy" id="390880"/>
    <lineage>
        <taxon>Bacteria</taxon>
        <taxon>Pseudomonadati</taxon>
        <taxon>Pseudomonadota</taxon>
        <taxon>Alphaproteobacteria</taxon>
        <taxon>Rhodospirillales</taxon>
        <taxon>Rhodospirillaceae</taxon>
        <taxon>Roseospira</taxon>
    </lineage>
</organism>
<dbReference type="EMBL" id="JACIGK010000007">
    <property type="protein sequence ID" value="MBB4265627.1"/>
    <property type="molecule type" value="Genomic_DNA"/>
</dbReference>
<dbReference type="Gene3D" id="1.10.8.10">
    <property type="entry name" value="DNA helicase RuvA subunit, C-terminal domain"/>
    <property type="match status" value="1"/>
</dbReference>
<dbReference type="HAMAP" id="MF_02126">
    <property type="entry name" value="RF_methyltr_PrmC"/>
    <property type="match status" value="1"/>
</dbReference>
<proteinExistence type="inferred from homology"/>
<dbReference type="SUPFAM" id="SSF53335">
    <property type="entry name" value="S-adenosyl-L-methionine-dependent methyltransferases"/>
    <property type="match status" value="1"/>
</dbReference>
<feature type="binding site" evidence="4">
    <location>
        <position position="201"/>
    </location>
    <ligand>
        <name>S-adenosyl-L-methionine</name>
        <dbReference type="ChEBI" id="CHEBI:59789"/>
    </ligand>
</feature>
<dbReference type="CDD" id="cd02440">
    <property type="entry name" value="AdoMet_MTases"/>
    <property type="match status" value="1"/>
</dbReference>
<dbReference type="PROSITE" id="PS00092">
    <property type="entry name" value="N6_MTASE"/>
    <property type="match status" value="1"/>
</dbReference>
<dbReference type="EC" id="2.1.1.297" evidence="4"/>
<dbReference type="InterPro" id="IPR025714">
    <property type="entry name" value="Methyltranfer_dom"/>
</dbReference>
<comment type="caution">
    <text evidence="7">The sequence shown here is derived from an EMBL/GenBank/DDBJ whole genome shotgun (WGS) entry which is preliminary data.</text>
</comment>
<dbReference type="InterPro" id="IPR019874">
    <property type="entry name" value="RF_methyltr_PrmC"/>
</dbReference>
<feature type="binding site" evidence="4">
    <location>
        <position position="181"/>
    </location>
    <ligand>
        <name>S-adenosyl-L-methionine</name>
        <dbReference type="ChEBI" id="CHEBI:59789"/>
    </ligand>
</feature>
<dbReference type="Gene3D" id="3.40.50.150">
    <property type="entry name" value="Vaccinia Virus protein VP39"/>
    <property type="match status" value="1"/>
</dbReference>
<dbReference type="InterPro" id="IPR050320">
    <property type="entry name" value="N5-glutamine_MTase"/>
</dbReference>
<comment type="function">
    <text evidence="4">Methylates the class 1 translation termination release factors RF1/PrfA and RF2/PrfB on the glutamine residue of the universally conserved GGQ motif.</text>
</comment>
<evidence type="ECO:0000259" key="5">
    <source>
        <dbReference type="Pfam" id="PF13847"/>
    </source>
</evidence>
<evidence type="ECO:0000313" key="8">
    <source>
        <dbReference type="Proteomes" id="UP000554286"/>
    </source>
</evidence>
<dbReference type="InterPro" id="IPR004556">
    <property type="entry name" value="HemK-like"/>
</dbReference>
<dbReference type="Pfam" id="PF17827">
    <property type="entry name" value="PrmC_N"/>
    <property type="match status" value="1"/>
</dbReference>
<reference evidence="7 8" key="1">
    <citation type="submission" date="2020-08" db="EMBL/GenBank/DDBJ databases">
        <title>Genome sequencing of Purple Non-Sulfur Bacteria from various extreme environments.</title>
        <authorList>
            <person name="Mayer M."/>
        </authorList>
    </citation>
    <scope>NUCLEOTIDE SEQUENCE [LARGE SCALE GENOMIC DNA]</scope>
    <source>
        <strain evidence="7 8">JA131</strain>
    </source>
</reference>
<dbReference type="PANTHER" id="PTHR18895:SF74">
    <property type="entry name" value="MTRF1L RELEASE FACTOR GLUTAMINE METHYLTRANSFERASE"/>
    <property type="match status" value="1"/>
</dbReference>
<sequence length="302" mass="30703">MPASPATTATALSAAAARLVAAGIPPDDARLDARVLLAHVLGLPSPAGLGLRLDDALSEAAAEGFAALIERRIQREPVGRILGRRGFWTLDLALGPDTLEPRPDTETVVAALLERLTPTDAPWHLLDLGTGTGCILLALLAALPAARGLGVDRSPGAVETARANAATHGLAERATLRVADWRGGATALGVSPASLDAVVSNPPYIPSATLPTLAPEVRAHDPVLALDGGADGLDAYRTLVPLARHLLRPGGWLALEVGAGQAEDVSGLMNAAGFSPPAIARDLGGHGRCVIAAQPPKKGGPS</sequence>
<evidence type="ECO:0000256" key="2">
    <source>
        <dbReference type="ARBA" id="ARBA00022679"/>
    </source>
</evidence>
<dbReference type="NCBIfam" id="TIGR00536">
    <property type="entry name" value="hemK_fam"/>
    <property type="match status" value="1"/>
</dbReference>
<feature type="binding site" evidence="4">
    <location>
        <begin position="129"/>
        <end position="133"/>
    </location>
    <ligand>
        <name>S-adenosyl-L-methionine</name>
        <dbReference type="ChEBI" id="CHEBI:59789"/>
    </ligand>
</feature>
<evidence type="ECO:0000256" key="1">
    <source>
        <dbReference type="ARBA" id="ARBA00022603"/>
    </source>
</evidence>
<feature type="binding site" evidence="4">
    <location>
        <begin position="201"/>
        <end position="204"/>
    </location>
    <ligand>
        <name>substrate</name>
    </ligand>
</feature>
<dbReference type="NCBIfam" id="TIGR03534">
    <property type="entry name" value="RF_mod_PrmC"/>
    <property type="match status" value="1"/>
</dbReference>
<evidence type="ECO:0000256" key="4">
    <source>
        <dbReference type="HAMAP-Rule" id="MF_02126"/>
    </source>
</evidence>
<dbReference type="GO" id="GO:0032259">
    <property type="term" value="P:methylation"/>
    <property type="evidence" value="ECO:0007669"/>
    <property type="project" value="UniProtKB-KW"/>
</dbReference>
<dbReference type="InterPro" id="IPR029063">
    <property type="entry name" value="SAM-dependent_MTases_sf"/>
</dbReference>
<accession>A0A7W6RBY6</accession>
<gene>
    <name evidence="4" type="primary">prmC</name>
    <name evidence="7" type="ORF">GGD89_001249</name>
</gene>
<protein>
    <recommendedName>
        <fullName evidence="4">Release factor glutamine methyltransferase</fullName>
        <shortName evidence="4">RF MTase</shortName>
        <ecNumber evidence="4">2.1.1.297</ecNumber>
    </recommendedName>
    <alternativeName>
        <fullName evidence="4">N5-glutamine methyltransferase PrmC</fullName>
    </alternativeName>
    <alternativeName>
        <fullName evidence="4">Protein-(glutamine-N5) MTase PrmC</fullName>
    </alternativeName>
    <alternativeName>
        <fullName evidence="4">Protein-glutamine N-methyltransferase PrmC</fullName>
    </alternativeName>
</protein>